<dbReference type="Pfam" id="PF12732">
    <property type="entry name" value="YtxH"/>
    <property type="match status" value="1"/>
</dbReference>
<accession>A0A7W8E5J5</accession>
<keyword evidence="1" id="KW-0472">Membrane</keyword>
<proteinExistence type="predicted"/>
<comment type="caution">
    <text evidence="2">The sequence shown here is derived from an EMBL/GenBank/DDBJ whole genome shotgun (WGS) entry which is preliminary data.</text>
</comment>
<dbReference type="PANTHER" id="PTHR35792">
    <property type="entry name" value="GENERAL STRESS PROTEIN"/>
    <property type="match status" value="1"/>
</dbReference>
<keyword evidence="3" id="KW-1185">Reference proteome</keyword>
<reference evidence="2 3" key="1">
    <citation type="submission" date="2020-08" db="EMBL/GenBank/DDBJ databases">
        <title>Genomic Encyclopedia of Type Strains, Phase IV (KMG-V): Genome sequencing to study the core and pangenomes of soil and plant-associated prokaryotes.</title>
        <authorList>
            <person name="Whitman W."/>
        </authorList>
    </citation>
    <scope>NUCLEOTIDE SEQUENCE [LARGE SCALE GENOMIC DNA]</scope>
    <source>
        <strain evidence="2 3">M8UP14</strain>
    </source>
</reference>
<dbReference type="InterPro" id="IPR052928">
    <property type="entry name" value="Desiccation-related_membrane"/>
</dbReference>
<feature type="transmembrane region" description="Helical" evidence="1">
    <location>
        <begin position="6"/>
        <end position="25"/>
    </location>
</feature>
<name>A0A7W8E5J5_9BACT</name>
<dbReference type="Proteomes" id="UP000540989">
    <property type="component" value="Unassembled WGS sequence"/>
</dbReference>
<dbReference type="PANTHER" id="PTHR35792:SF1">
    <property type="entry name" value="SLL0268 PROTEIN"/>
    <property type="match status" value="1"/>
</dbReference>
<dbReference type="EMBL" id="JACHIP010000007">
    <property type="protein sequence ID" value="MBB5059717.1"/>
    <property type="molecule type" value="Genomic_DNA"/>
</dbReference>
<keyword evidence="1" id="KW-1133">Transmembrane helix</keyword>
<gene>
    <name evidence="2" type="ORF">HDF16_004446</name>
</gene>
<protein>
    <submittedName>
        <fullName evidence="2">Gas vesicle protein</fullName>
    </submittedName>
</protein>
<dbReference type="RefSeq" id="WP_184221510.1">
    <property type="nucleotide sequence ID" value="NZ_JACHIP010000007.1"/>
</dbReference>
<evidence type="ECO:0000313" key="2">
    <source>
        <dbReference type="EMBL" id="MBB5059717.1"/>
    </source>
</evidence>
<organism evidence="2 3">
    <name type="scientific">Granulicella aggregans</name>
    <dbReference type="NCBI Taxonomy" id="474949"/>
    <lineage>
        <taxon>Bacteria</taxon>
        <taxon>Pseudomonadati</taxon>
        <taxon>Acidobacteriota</taxon>
        <taxon>Terriglobia</taxon>
        <taxon>Terriglobales</taxon>
        <taxon>Acidobacteriaceae</taxon>
        <taxon>Granulicella</taxon>
    </lineage>
</organism>
<evidence type="ECO:0000313" key="3">
    <source>
        <dbReference type="Proteomes" id="UP000540989"/>
    </source>
</evidence>
<dbReference type="InterPro" id="IPR024623">
    <property type="entry name" value="YtxH"/>
</dbReference>
<evidence type="ECO:0000256" key="1">
    <source>
        <dbReference type="SAM" id="Phobius"/>
    </source>
</evidence>
<dbReference type="AlphaFoldDB" id="A0A7W8E5J5"/>
<keyword evidence="1" id="KW-0812">Transmembrane</keyword>
<sequence>MSQKGFWITFGAGAAIGAAIALLYAPQTGTVTRKKLKRNIDDAGDYLEDAGDYLKEQAEKLSKEAHKAIKLSKEYADNAVDAAGDFVSSAAKSVNKVKSMI</sequence>